<proteinExistence type="predicted"/>
<protein>
    <submittedName>
        <fullName evidence="1">Uncharacterized protein</fullName>
    </submittedName>
</protein>
<comment type="caution">
    <text evidence="1">The sequence shown here is derived from an EMBL/GenBank/DDBJ whole genome shotgun (WGS) entry which is preliminary data.</text>
</comment>
<sequence length="70" mass="7918">MKIGRHLKQTNDKIAKDMFAVNDKIKNGVMSTYIKIENAFVDRFLEEVPDEKISHADFAGAQPTTVEHGK</sequence>
<reference evidence="1 2" key="1">
    <citation type="journal article" date="2015" name="Genome Announc.">
        <title>Expanding the biotechnology potential of lactobacilli through comparative genomics of 213 strains and associated genera.</title>
        <authorList>
            <person name="Sun Z."/>
            <person name="Harris H.M."/>
            <person name="McCann A."/>
            <person name="Guo C."/>
            <person name="Argimon S."/>
            <person name="Zhang W."/>
            <person name="Yang X."/>
            <person name="Jeffery I.B."/>
            <person name="Cooney J.C."/>
            <person name="Kagawa T.F."/>
            <person name="Liu W."/>
            <person name="Song Y."/>
            <person name="Salvetti E."/>
            <person name="Wrobel A."/>
            <person name="Rasinkangas P."/>
            <person name="Parkhill J."/>
            <person name="Rea M.C."/>
            <person name="O'Sullivan O."/>
            <person name="Ritari J."/>
            <person name="Douillard F.P."/>
            <person name="Paul Ross R."/>
            <person name="Yang R."/>
            <person name="Briner A.E."/>
            <person name="Felis G.E."/>
            <person name="de Vos W.M."/>
            <person name="Barrangou R."/>
            <person name="Klaenhammer T.R."/>
            <person name="Caufield P.W."/>
            <person name="Cui Y."/>
            <person name="Zhang H."/>
            <person name="O'Toole P.W."/>
        </authorList>
    </citation>
    <scope>NUCLEOTIDE SEQUENCE [LARGE SCALE GENOMIC DNA]</scope>
    <source>
        <strain evidence="1 2">DSM 20515</strain>
    </source>
</reference>
<accession>A0A0R2BN67</accession>
<dbReference type="AlphaFoldDB" id="A0A0R2BN67"/>
<dbReference type="EMBL" id="AYYR01000009">
    <property type="protein sequence ID" value="KRM77657.1"/>
    <property type="molecule type" value="Genomic_DNA"/>
</dbReference>
<dbReference type="RefSeq" id="WP_054760860.1">
    <property type="nucleotide sequence ID" value="NZ_BBEQ01000020.1"/>
</dbReference>
<name>A0A0R2BN67_SECCO</name>
<organism evidence="1 2">
    <name type="scientific">Secundilactobacillus collinoides DSM 20515 = JCM 1123</name>
    <dbReference type="NCBI Taxonomy" id="1423733"/>
    <lineage>
        <taxon>Bacteria</taxon>
        <taxon>Bacillati</taxon>
        <taxon>Bacillota</taxon>
        <taxon>Bacilli</taxon>
        <taxon>Lactobacillales</taxon>
        <taxon>Lactobacillaceae</taxon>
        <taxon>Secundilactobacillus</taxon>
    </lineage>
</organism>
<evidence type="ECO:0000313" key="2">
    <source>
        <dbReference type="Proteomes" id="UP000051845"/>
    </source>
</evidence>
<dbReference type="PATRIC" id="fig|1423733.4.peg.3150"/>
<gene>
    <name evidence="1" type="ORF">FC82_GL003026</name>
</gene>
<evidence type="ECO:0000313" key="1">
    <source>
        <dbReference type="EMBL" id="KRM77657.1"/>
    </source>
</evidence>
<dbReference type="Proteomes" id="UP000051845">
    <property type="component" value="Unassembled WGS sequence"/>
</dbReference>